<comment type="caution">
    <text evidence="2">The sequence shown here is derived from an EMBL/GenBank/DDBJ whole genome shotgun (WGS) entry which is preliminary data.</text>
</comment>
<dbReference type="InterPro" id="IPR051099">
    <property type="entry name" value="AGR/TXD"/>
</dbReference>
<dbReference type="Pfam" id="PF13899">
    <property type="entry name" value="Thioredoxin_7"/>
    <property type="match status" value="1"/>
</dbReference>
<accession>A0A292YCD5</accession>
<dbReference type="InterPro" id="IPR036249">
    <property type="entry name" value="Thioredoxin-like_sf"/>
</dbReference>
<evidence type="ECO:0000313" key="2">
    <source>
        <dbReference type="EMBL" id="GAX87156.1"/>
    </source>
</evidence>
<evidence type="ECO:0000256" key="1">
    <source>
        <dbReference type="ARBA" id="ARBA00022729"/>
    </source>
</evidence>
<evidence type="ECO:0000313" key="3">
    <source>
        <dbReference type="Proteomes" id="UP000217944"/>
    </source>
</evidence>
<protein>
    <recommendedName>
        <fullName evidence="4">DUF255 domain-containing protein</fullName>
    </recommendedName>
</protein>
<evidence type="ECO:0008006" key="4">
    <source>
        <dbReference type="Google" id="ProtNLM"/>
    </source>
</evidence>
<dbReference type="SUPFAM" id="SSF52833">
    <property type="entry name" value="Thioredoxin-like"/>
    <property type="match status" value="1"/>
</dbReference>
<dbReference type="Proteomes" id="UP000217944">
    <property type="component" value="Unassembled WGS sequence"/>
</dbReference>
<dbReference type="OrthoDB" id="9795531at2"/>
<proteinExistence type="predicted"/>
<keyword evidence="3" id="KW-1185">Reference proteome</keyword>
<gene>
    <name evidence="2" type="ORF">LNAT_P0451</name>
</gene>
<dbReference type="AlphaFoldDB" id="A0A292YCD5"/>
<dbReference type="RefSeq" id="WP_096258307.1">
    <property type="nucleotide sequence ID" value="NZ_BDME01000001.1"/>
</dbReference>
<dbReference type="EMBL" id="BDME01000001">
    <property type="protein sequence ID" value="GAX87156.1"/>
    <property type="molecule type" value="Genomic_DNA"/>
</dbReference>
<organism evidence="2 3">
    <name type="scientific">Lebetimonas natsushimae</name>
    <dbReference type="NCBI Taxonomy" id="1936991"/>
    <lineage>
        <taxon>Bacteria</taxon>
        <taxon>Pseudomonadati</taxon>
        <taxon>Campylobacterota</taxon>
        <taxon>Epsilonproteobacteria</taxon>
        <taxon>Nautiliales</taxon>
        <taxon>Nautiliaceae</taxon>
        <taxon>Lebetimonas</taxon>
    </lineage>
</organism>
<dbReference type="Gene3D" id="3.40.30.10">
    <property type="entry name" value="Glutaredoxin"/>
    <property type="match status" value="1"/>
</dbReference>
<name>A0A292YCD5_9BACT</name>
<keyword evidence="1" id="KW-0732">Signal</keyword>
<dbReference type="PANTHER" id="PTHR15337:SF11">
    <property type="entry name" value="THIOREDOXIN DOMAIN-CONTAINING PROTEIN"/>
    <property type="match status" value="1"/>
</dbReference>
<dbReference type="PANTHER" id="PTHR15337">
    <property type="entry name" value="ANTERIOR GRADIENT PROTEIN-RELATED"/>
    <property type="match status" value="1"/>
</dbReference>
<reference evidence="2 3" key="1">
    <citation type="journal article" date="2017" name="Syst. Appl. Microbiol.">
        <title>Lebetimonas natsushimae sp. nov., a novel strictly anaerobic, moderately thermophilic chemoautotroph isolated from a deep-sea hydrothermal vent polychaete nest in the Mid-Okinawa Trough.</title>
        <authorList>
            <person name="Nagata R."/>
            <person name="Takaki Y."/>
            <person name="Tame A."/>
            <person name="Nunoura T."/>
            <person name="Muto H."/>
            <person name="Mino S."/>
            <person name="Sawayama S."/>
            <person name="Takai K."/>
            <person name="Nakagawa S."/>
        </authorList>
    </citation>
    <scope>NUCLEOTIDE SEQUENCE [LARGE SCALE GENOMIC DNA]</scope>
    <source>
        <strain evidence="2 3">HS1857</strain>
    </source>
</reference>
<sequence>MKKFLLLFILLINLFAFNWYGNIHWIKSYNIAQKLAKKNHKLMLIEIAGIKCPPSKYLSKYVYSDKKISEFINKNFIPVFYFIQQNSIPKNIKKHFNGVTPTIIFFKPNGKAFYILTGARNKNEFLKVLKTMIKQYNKKFKEASINSPKPIWLQIPKNKGKE</sequence>